<name>A0ABY5JVB6_9BACI</name>
<proteinExistence type="predicted"/>
<evidence type="ECO:0000256" key="1">
    <source>
        <dbReference type="SAM" id="MobiDB-lite"/>
    </source>
</evidence>
<feature type="region of interest" description="Disordered" evidence="1">
    <location>
        <begin position="383"/>
        <end position="402"/>
    </location>
</feature>
<evidence type="ECO:0000313" key="2">
    <source>
        <dbReference type="EMBL" id="UUI02529.1"/>
    </source>
</evidence>
<reference evidence="2" key="1">
    <citation type="submission" date="2022-07" db="EMBL/GenBank/DDBJ databases">
        <title>FELIX.</title>
        <authorList>
            <person name="Wan K.H."/>
            <person name="Park S."/>
            <person name="Lawrence Q."/>
            <person name="Eichenberger J.P."/>
            <person name="Booth B.W."/>
            <person name="Piaggio A.J."/>
            <person name="Chandler J.C."/>
            <person name="Franklin A.B."/>
            <person name="Celniker S.E."/>
        </authorList>
    </citation>
    <scope>NUCLEOTIDE SEQUENCE</scope>
    <source>
        <strain evidence="2">QA-1986 374</strain>
    </source>
</reference>
<dbReference type="EMBL" id="CP101914">
    <property type="protein sequence ID" value="UUI02529.1"/>
    <property type="molecule type" value="Genomic_DNA"/>
</dbReference>
<accession>A0ABY5JVB6</accession>
<gene>
    <name evidence="2" type="ORF">NP439_21210</name>
</gene>
<evidence type="ECO:0008006" key="4">
    <source>
        <dbReference type="Google" id="ProtNLM"/>
    </source>
</evidence>
<sequence length="402" mass="47174">MKEFENVYYLYGSESFDMKKFLNGLLMKDIQENEPDARNGIVIELDNTKNNFTHTYGKRNYRCNFSMQSLSSEEEVFKFSISLKYSTKKETAAFAFSDLIRYIQKNKKNQFYMVAIKDSLSLYYSERVYGRLSNYERKMRALILAIFIPAYNKSWVKELKNVTTEETSKKLQENSMLEKALENLDLNNLEEIFFELNFNVDKNNYDEKFDVINIENLTKEDLVAIIKKNKPVSFWDKYISRYVTIDNARHRMNKIRNQRNRVAHHKTFSDRNFKELKNELDCFILKLSEAESKIIEEHSEPNTVQLMGGIIDSVTKLNLDLSFLKQFQESISQIVPPSFKAIDFALSEQISAPLQEAIENFNKILRPLNNFNIGPLFSFDGLTEDSEDNVDDGNDDEDYDNE</sequence>
<protein>
    <recommendedName>
        <fullName evidence="4">Apea-like HEPN domain-containing protein</fullName>
    </recommendedName>
</protein>
<evidence type="ECO:0000313" key="3">
    <source>
        <dbReference type="Proteomes" id="UP001059773"/>
    </source>
</evidence>
<dbReference type="RefSeq" id="WP_256707765.1">
    <property type="nucleotide sequence ID" value="NZ_CP101914.1"/>
</dbReference>
<organism evidence="2 3">
    <name type="scientific">Oceanobacillus jeddahense</name>
    <dbReference type="NCBI Taxonomy" id="1462527"/>
    <lineage>
        <taxon>Bacteria</taxon>
        <taxon>Bacillati</taxon>
        <taxon>Bacillota</taxon>
        <taxon>Bacilli</taxon>
        <taxon>Bacillales</taxon>
        <taxon>Bacillaceae</taxon>
        <taxon>Oceanobacillus</taxon>
    </lineage>
</organism>
<dbReference type="Proteomes" id="UP001059773">
    <property type="component" value="Chromosome"/>
</dbReference>
<keyword evidence="3" id="KW-1185">Reference proteome</keyword>